<evidence type="ECO:0000256" key="4">
    <source>
        <dbReference type="ARBA" id="ARBA00023150"/>
    </source>
</evidence>
<dbReference type="SUPFAM" id="SSF53218">
    <property type="entry name" value="Molybdenum cofactor biosynthesis proteins"/>
    <property type="match status" value="1"/>
</dbReference>
<dbReference type="GO" id="GO:0005829">
    <property type="term" value="C:cytosol"/>
    <property type="evidence" value="ECO:0007669"/>
    <property type="project" value="TreeGrafter"/>
</dbReference>
<dbReference type="Proteomes" id="UP000290261">
    <property type="component" value="Unassembled WGS sequence"/>
</dbReference>
<sequence>MIGFNDALNKVLEHAQDYGNEIVSLDESHGRVLAETILADRDFPPFDRSTKDGIAIRFDALKSPGQAFASQGVAQAGSPQVTLDHNEHCIEVMTGAIVPKNTDTVIMYEHTSKSGDIFTVEKSIKKGQNIHYQGSDINQGKVLLQPGIFITSAEIGVLASVGKTQVLVKKLPRIAVISTGNELVNVEEIPLPFQIRKSNSHSLYALLETEGIAADLHHLLDEPSAIQEALGRLIKTYDVLLLSGGVSMGKFDFLPEAFAALGVEKSFHKVLQRPGKPFWFGKHSEYKTLLFSFPGNPVSTFVNYHLYFKAWLNKTLGRVAPQFTVILSDSFTNETDLTLFIGAKIDNKEGRLMAEILSSSGSGDLVGLSKVDGFVTIPPKETLQKEAKAMFIPTRNLWQ</sequence>
<reference evidence="8 9" key="1">
    <citation type="submission" date="2014-04" db="EMBL/GenBank/DDBJ databases">
        <title>Whole genome of Muricauda olearia.</title>
        <authorList>
            <person name="Zhang X.-H."/>
            <person name="Tang K."/>
        </authorList>
    </citation>
    <scope>NUCLEOTIDE SEQUENCE [LARGE SCALE GENOMIC DNA]</scope>
    <source>
        <strain evidence="8 9">Th120</strain>
    </source>
</reference>
<gene>
    <name evidence="8" type="ORF">DN53_00085</name>
</gene>
<comment type="catalytic activity">
    <reaction evidence="5">
        <text>adenylyl-molybdopterin + molybdate = Mo-molybdopterin + AMP + H(+)</text>
        <dbReference type="Rhea" id="RHEA:35047"/>
        <dbReference type="ChEBI" id="CHEBI:15378"/>
        <dbReference type="ChEBI" id="CHEBI:36264"/>
        <dbReference type="ChEBI" id="CHEBI:62727"/>
        <dbReference type="ChEBI" id="CHEBI:71302"/>
        <dbReference type="ChEBI" id="CHEBI:456215"/>
        <dbReference type="EC" id="2.10.1.1"/>
    </reaction>
</comment>
<dbReference type="SMART" id="SM00852">
    <property type="entry name" value="MoCF_biosynth"/>
    <property type="match status" value="1"/>
</dbReference>
<dbReference type="InterPro" id="IPR036135">
    <property type="entry name" value="MoeA_linker/N_sf"/>
</dbReference>
<evidence type="ECO:0000313" key="8">
    <source>
        <dbReference type="EMBL" id="RYC52654.1"/>
    </source>
</evidence>
<dbReference type="Pfam" id="PF03453">
    <property type="entry name" value="MoeA_N"/>
    <property type="match status" value="1"/>
</dbReference>
<dbReference type="InterPro" id="IPR036688">
    <property type="entry name" value="MoeA_C_domain_IV_sf"/>
</dbReference>
<keyword evidence="6" id="KW-0808">Transferase</keyword>
<dbReference type="RefSeq" id="WP_129652359.1">
    <property type="nucleotide sequence ID" value="NZ_ML142907.1"/>
</dbReference>
<dbReference type="InterPro" id="IPR036425">
    <property type="entry name" value="MoaB/Mog-like_dom_sf"/>
</dbReference>
<accession>A0A444VPC0</accession>
<dbReference type="InterPro" id="IPR005111">
    <property type="entry name" value="MoeA_C_domain_IV"/>
</dbReference>
<dbReference type="Gene3D" id="3.90.105.10">
    <property type="entry name" value="Molybdopterin biosynthesis moea protein, domain 2"/>
    <property type="match status" value="1"/>
</dbReference>
<evidence type="ECO:0000256" key="6">
    <source>
        <dbReference type="RuleBase" id="RU365090"/>
    </source>
</evidence>
<dbReference type="AlphaFoldDB" id="A0A444VPC0"/>
<evidence type="ECO:0000256" key="3">
    <source>
        <dbReference type="ARBA" id="ARBA00010763"/>
    </source>
</evidence>
<dbReference type="CDD" id="cd00887">
    <property type="entry name" value="MoeA"/>
    <property type="match status" value="1"/>
</dbReference>
<keyword evidence="6" id="KW-0460">Magnesium</keyword>
<comment type="function">
    <text evidence="1 6">Catalyzes the insertion of molybdate into adenylated molybdopterin with the concomitant release of AMP.</text>
</comment>
<keyword evidence="6" id="KW-0479">Metal-binding</keyword>
<comment type="cofactor">
    <cofactor evidence="6">
        <name>Mg(2+)</name>
        <dbReference type="ChEBI" id="CHEBI:18420"/>
    </cofactor>
</comment>
<protein>
    <recommendedName>
        <fullName evidence="6">Molybdopterin molybdenumtransferase</fullName>
        <ecNumber evidence="6">2.10.1.1</ecNumber>
    </recommendedName>
</protein>
<evidence type="ECO:0000313" key="9">
    <source>
        <dbReference type="Proteomes" id="UP000290261"/>
    </source>
</evidence>
<dbReference type="GO" id="GO:0006777">
    <property type="term" value="P:Mo-molybdopterin cofactor biosynthetic process"/>
    <property type="evidence" value="ECO:0007669"/>
    <property type="project" value="UniProtKB-UniRule"/>
</dbReference>
<name>A0A444VPC0_9FLAO</name>
<dbReference type="Gene3D" id="2.170.190.11">
    <property type="entry name" value="Molybdopterin biosynthesis moea protein, domain 3"/>
    <property type="match status" value="1"/>
</dbReference>
<feature type="domain" description="MoaB/Mog" evidence="7">
    <location>
        <begin position="175"/>
        <end position="314"/>
    </location>
</feature>
<dbReference type="InterPro" id="IPR038987">
    <property type="entry name" value="MoeA-like"/>
</dbReference>
<keyword evidence="6" id="KW-0500">Molybdenum</keyword>
<comment type="similarity">
    <text evidence="3 6">Belongs to the MoeA family.</text>
</comment>
<dbReference type="Pfam" id="PF00994">
    <property type="entry name" value="MoCF_biosynth"/>
    <property type="match status" value="1"/>
</dbReference>
<dbReference type="SUPFAM" id="SSF63867">
    <property type="entry name" value="MoeA C-terminal domain-like"/>
    <property type="match status" value="1"/>
</dbReference>
<organism evidence="8 9">
    <name type="scientific">Flagellimonas olearia</name>
    <dbReference type="NCBI Taxonomy" id="552546"/>
    <lineage>
        <taxon>Bacteria</taxon>
        <taxon>Pseudomonadati</taxon>
        <taxon>Bacteroidota</taxon>
        <taxon>Flavobacteriia</taxon>
        <taxon>Flavobacteriales</taxon>
        <taxon>Flavobacteriaceae</taxon>
        <taxon>Flagellimonas</taxon>
    </lineage>
</organism>
<dbReference type="GO" id="GO:0061599">
    <property type="term" value="F:molybdopterin molybdotransferase activity"/>
    <property type="evidence" value="ECO:0007669"/>
    <property type="project" value="UniProtKB-UniRule"/>
</dbReference>
<dbReference type="Pfam" id="PF03454">
    <property type="entry name" value="MoeA_C"/>
    <property type="match status" value="1"/>
</dbReference>
<evidence type="ECO:0000256" key="1">
    <source>
        <dbReference type="ARBA" id="ARBA00002901"/>
    </source>
</evidence>
<dbReference type="PANTHER" id="PTHR10192:SF5">
    <property type="entry name" value="GEPHYRIN"/>
    <property type="match status" value="1"/>
</dbReference>
<dbReference type="EMBL" id="JJMP01000001">
    <property type="protein sequence ID" value="RYC52654.1"/>
    <property type="molecule type" value="Genomic_DNA"/>
</dbReference>
<dbReference type="InterPro" id="IPR005110">
    <property type="entry name" value="MoeA_linker/N"/>
</dbReference>
<dbReference type="EC" id="2.10.1.1" evidence="6"/>
<keyword evidence="4 6" id="KW-0501">Molybdenum cofactor biosynthesis</keyword>
<evidence type="ECO:0000256" key="2">
    <source>
        <dbReference type="ARBA" id="ARBA00005046"/>
    </source>
</evidence>
<dbReference type="Gene3D" id="2.40.340.10">
    <property type="entry name" value="MoeA, C-terminal, domain IV"/>
    <property type="match status" value="1"/>
</dbReference>
<dbReference type="InterPro" id="IPR001453">
    <property type="entry name" value="MoaB/Mog_dom"/>
</dbReference>
<dbReference type="NCBIfam" id="TIGR00177">
    <property type="entry name" value="molyb_syn"/>
    <property type="match status" value="1"/>
</dbReference>
<keyword evidence="9" id="KW-1185">Reference proteome</keyword>
<dbReference type="SUPFAM" id="SSF63882">
    <property type="entry name" value="MoeA N-terminal region -like"/>
    <property type="match status" value="1"/>
</dbReference>
<evidence type="ECO:0000259" key="7">
    <source>
        <dbReference type="SMART" id="SM00852"/>
    </source>
</evidence>
<comment type="pathway">
    <text evidence="2 6">Cofactor biosynthesis; molybdopterin biosynthesis.</text>
</comment>
<comment type="caution">
    <text evidence="8">The sequence shown here is derived from an EMBL/GenBank/DDBJ whole genome shotgun (WGS) entry which is preliminary data.</text>
</comment>
<dbReference type="GO" id="GO:0046872">
    <property type="term" value="F:metal ion binding"/>
    <property type="evidence" value="ECO:0007669"/>
    <property type="project" value="UniProtKB-UniRule"/>
</dbReference>
<dbReference type="UniPathway" id="UPA00344"/>
<proteinExistence type="inferred from homology"/>
<evidence type="ECO:0000256" key="5">
    <source>
        <dbReference type="ARBA" id="ARBA00047317"/>
    </source>
</evidence>
<dbReference type="Gene3D" id="3.40.980.10">
    <property type="entry name" value="MoaB/Mog-like domain"/>
    <property type="match status" value="1"/>
</dbReference>
<dbReference type="PANTHER" id="PTHR10192">
    <property type="entry name" value="MOLYBDOPTERIN BIOSYNTHESIS PROTEIN"/>
    <property type="match status" value="1"/>
</dbReference>